<dbReference type="Proteomes" id="UP001060919">
    <property type="component" value="Plasmid pAUEb"/>
</dbReference>
<gene>
    <name evidence="2" type="ORF">AsAng_0064360</name>
</gene>
<name>A0A915YMG2_9BACT</name>
<proteinExistence type="predicted"/>
<geneLocation type="plasmid" evidence="2 3">
    <name>pAUEb</name>
</geneLocation>
<keyword evidence="3" id="KW-1185">Reference proteome</keyword>
<accession>A0A915YMG2</accession>
<dbReference type="RefSeq" id="WP_264793700.1">
    <property type="nucleotide sequence ID" value="NZ_AP026869.1"/>
</dbReference>
<keyword evidence="2" id="KW-0614">Plasmid</keyword>
<dbReference type="AlphaFoldDB" id="A0A915YMG2"/>
<dbReference type="SMART" id="SM01252">
    <property type="entry name" value="KilA-N"/>
    <property type="match status" value="1"/>
</dbReference>
<dbReference type="KEGG" id="aup:AsAng_0064360"/>
<reference evidence="2" key="1">
    <citation type="submission" date="2022-09" db="EMBL/GenBank/DDBJ databases">
        <title>Aureispira anguillicida sp. nov., isolated from Leptocephalus of Japanese eel Anguilla japonica.</title>
        <authorList>
            <person name="Yuasa K."/>
            <person name="Mekata T."/>
            <person name="Ikunari K."/>
        </authorList>
    </citation>
    <scope>NUCLEOTIDE SEQUENCE</scope>
    <source>
        <strain evidence="2">EL160426</strain>
        <plasmid evidence="2">pAUEb</plasmid>
    </source>
</reference>
<dbReference type="EMBL" id="AP026869">
    <property type="protein sequence ID" value="BDS15652.1"/>
    <property type="molecule type" value="Genomic_DNA"/>
</dbReference>
<protein>
    <submittedName>
        <fullName evidence="2">KilA-N domain-containing protein</fullName>
    </submittedName>
</protein>
<dbReference type="Pfam" id="PF04383">
    <property type="entry name" value="KilA-N"/>
    <property type="match status" value="1"/>
</dbReference>
<sequence>MSKNKKQNISVLGTPISVVKKQEKDFLSLTDMVKNFEGGNALIEQWLRNKNTIEFLGVWEKVYNPNFNSLEFEGIKNEAGTNRFYLSAKKWISTTGAIGLVSKAGRYGGTFAHKDIAFEFGSWLSPEFKLYLIVEFQKLKELEHQQKSLAWDVKRLLSKINYRLHTDAIKEYLIPPKIEGTRQVPMIYANEADLLNMAIFGMTAKQWKQENPDLKGNIRDHATPEQLLILANIENLNAEFIKSGLDHQERLEELNRIAIYQMGILIGSSSFKKLKEKHNKQLPPEA</sequence>
<evidence type="ECO:0000313" key="3">
    <source>
        <dbReference type="Proteomes" id="UP001060919"/>
    </source>
</evidence>
<feature type="domain" description="KilA-N" evidence="1">
    <location>
        <begin position="5"/>
        <end position="139"/>
    </location>
</feature>
<dbReference type="InterPro" id="IPR018004">
    <property type="entry name" value="KilA/APSES_HTH"/>
</dbReference>
<organism evidence="2 3">
    <name type="scientific">Aureispira anguillae</name>
    <dbReference type="NCBI Taxonomy" id="2864201"/>
    <lineage>
        <taxon>Bacteria</taxon>
        <taxon>Pseudomonadati</taxon>
        <taxon>Bacteroidota</taxon>
        <taxon>Saprospiria</taxon>
        <taxon>Saprospirales</taxon>
        <taxon>Saprospiraceae</taxon>
        <taxon>Aureispira</taxon>
    </lineage>
</organism>
<evidence type="ECO:0000313" key="2">
    <source>
        <dbReference type="EMBL" id="BDS15652.1"/>
    </source>
</evidence>
<dbReference type="InterPro" id="IPR017880">
    <property type="entry name" value="KilA_N"/>
</dbReference>
<evidence type="ECO:0000259" key="1">
    <source>
        <dbReference type="PROSITE" id="PS51301"/>
    </source>
</evidence>
<dbReference type="PROSITE" id="PS51301">
    <property type="entry name" value="KILA_N"/>
    <property type="match status" value="1"/>
</dbReference>